<gene>
    <name evidence="2" type="ORF">KGD84_24540</name>
</gene>
<dbReference type="RefSeq" id="WP_220562766.1">
    <property type="nucleotide sequence ID" value="NZ_CP074133.1"/>
</dbReference>
<sequence>MSGTDGGAVPDPDVEITAGVRADELTFHEVPEVVSRTRTEPDGEGTAGSDRSGVPYGVRTGTVYRDVRVDYRLAARLTDPAGTPEAPAREPEPPPAE</sequence>
<organism evidence="2 3">
    <name type="scientific">Nocardiopsis changdeensis</name>
    <dbReference type="NCBI Taxonomy" id="2831969"/>
    <lineage>
        <taxon>Bacteria</taxon>
        <taxon>Bacillati</taxon>
        <taxon>Actinomycetota</taxon>
        <taxon>Actinomycetes</taxon>
        <taxon>Streptosporangiales</taxon>
        <taxon>Nocardiopsidaceae</taxon>
        <taxon>Nocardiopsis</taxon>
    </lineage>
</organism>
<dbReference type="EMBL" id="CP074133">
    <property type="protein sequence ID" value="QUX21544.1"/>
    <property type="molecule type" value="Genomic_DNA"/>
</dbReference>
<feature type="compositionally biased region" description="Basic and acidic residues" evidence="1">
    <location>
        <begin position="87"/>
        <end position="97"/>
    </location>
</feature>
<accession>A0ABX8BH56</accession>
<keyword evidence="3" id="KW-1185">Reference proteome</keyword>
<feature type="region of interest" description="Disordered" evidence="1">
    <location>
        <begin position="31"/>
        <end position="58"/>
    </location>
</feature>
<evidence type="ECO:0000256" key="1">
    <source>
        <dbReference type="SAM" id="MobiDB-lite"/>
    </source>
</evidence>
<evidence type="ECO:0000313" key="3">
    <source>
        <dbReference type="Proteomes" id="UP000676079"/>
    </source>
</evidence>
<reference evidence="2 3" key="1">
    <citation type="submission" date="2021-05" db="EMBL/GenBank/DDBJ databases">
        <title>Direct Submission.</title>
        <authorList>
            <person name="Li K."/>
            <person name="Gao J."/>
        </authorList>
    </citation>
    <scope>NUCLEOTIDE SEQUENCE [LARGE SCALE GENOMIC DNA]</scope>
    <source>
        <strain evidence="2 3">Mg02</strain>
    </source>
</reference>
<protein>
    <submittedName>
        <fullName evidence="2">Uncharacterized protein</fullName>
    </submittedName>
</protein>
<evidence type="ECO:0000313" key="2">
    <source>
        <dbReference type="EMBL" id="QUX21544.1"/>
    </source>
</evidence>
<feature type="region of interest" description="Disordered" evidence="1">
    <location>
        <begin position="75"/>
        <end position="97"/>
    </location>
</feature>
<proteinExistence type="predicted"/>
<dbReference type="Proteomes" id="UP000676079">
    <property type="component" value="Chromosome"/>
</dbReference>
<feature type="compositionally biased region" description="Basic and acidic residues" evidence="1">
    <location>
        <begin position="31"/>
        <end position="41"/>
    </location>
</feature>
<name>A0ABX8BH56_9ACTN</name>